<dbReference type="SUPFAM" id="SSF55154">
    <property type="entry name" value="CYTH-like phosphatases"/>
    <property type="match status" value="1"/>
</dbReference>
<proteinExistence type="predicted"/>
<evidence type="ECO:0000259" key="1">
    <source>
        <dbReference type="PROSITE" id="PS51707"/>
    </source>
</evidence>
<protein>
    <submittedName>
        <fullName evidence="2">CYTH domain-containing protein</fullName>
    </submittedName>
</protein>
<dbReference type="Pfam" id="PF01928">
    <property type="entry name" value="CYTH"/>
    <property type="match status" value="1"/>
</dbReference>
<dbReference type="InterPro" id="IPR033469">
    <property type="entry name" value="CYTH-like_dom_sf"/>
</dbReference>
<organism evidence="2 3">
    <name type="scientific">Mucilaginibacter jinjuensis</name>
    <dbReference type="NCBI Taxonomy" id="1176721"/>
    <lineage>
        <taxon>Bacteria</taxon>
        <taxon>Pseudomonadati</taxon>
        <taxon>Bacteroidota</taxon>
        <taxon>Sphingobacteriia</taxon>
        <taxon>Sphingobacteriales</taxon>
        <taxon>Sphingobacteriaceae</taxon>
        <taxon>Mucilaginibacter</taxon>
    </lineage>
</organism>
<dbReference type="InterPro" id="IPR012042">
    <property type="entry name" value="NeuTTM/CthTTM-like"/>
</dbReference>
<keyword evidence="3" id="KW-1185">Reference proteome</keyword>
<dbReference type="Gene3D" id="2.40.320.10">
    <property type="entry name" value="Hypothetical Protein Pfu-838710-001"/>
    <property type="match status" value="1"/>
</dbReference>
<dbReference type="PANTHER" id="PTHR40114:SF1">
    <property type="entry name" value="SLR0698 PROTEIN"/>
    <property type="match status" value="1"/>
</dbReference>
<gene>
    <name evidence="2" type="ORF">PQO05_08080</name>
</gene>
<dbReference type="Proteomes" id="UP001216139">
    <property type="component" value="Chromosome"/>
</dbReference>
<accession>A0ABY7TBK1</accession>
<feature type="domain" description="CYTH" evidence="1">
    <location>
        <begin position="2"/>
        <end position="155"/>
    </location>
</feature>
<dbReference type="RefSeq" id="WP_273632193.1">
    <property type="nucleotide sequence ID" value="NZ_CP117167.1"/>
</dbReference>
<name>A0ABY7TBK1_9SPHI</name>
<dbReference type="EMBL" id="CP117167">
    <property type="protein sequence ID" value="WCT13889.1"/>
    <property type="molecule type" value="Genomic_DNA"/>
</dbReference>
<reference evidence="2 3" key="1">
    <citation type="submission" date="2023-02" db="EMBL/GenBank/DDBJ databases">
        <title>Genome sequence of Mucilaginibacter jinjuensis strain KACC 16571.</title>
        <authorList>
            <person name="Kim S."/>
            <person name="Heo J."/>
            <person name="Kwon S.-W."/>
        </authorList>
    </citation>
    <scope>NUCLEOTIDE SEQUENCE [LARGE SCALE GENOMIC DNA]</scope>
    <source>
        <strain evidence="2 3">KACC 16571</strain>
    </source>
</reference>
<dbReference type="SMART" id="SM01118">
    <property type="entry name" value="CYTH"/>
    <property type="match status" value="1"/>
</dbReference>
<evidence type="ECO:0000313" key="2">
    <source>
        <dbReference type="EMBL" id="WCT13889.1"/>
    </source>
</evidence>
<dbReference type="PIRSF" id="PIRSF016487">
    <property type="entry name" value="CYTH_UCP016487"/>
    <property type="match status" value="1"/>
</dbReference>
<dbReference type="PANTHER" id="PTHR40114">
    <property type="entry name" value="SLR0698 PROTEIN"/>
    <property type="match status" value="1"/>
</dbReference>
<dbReference type="PROSITE" id="PS51707">
    <property type="entry name" value="CYTH"/>
    <property type="match status" value="1"/>
</dbReference>
<dbReference type="InterPro" id="IPR023577">
    <property type="entry name" value="CYTH_domain"/>
</dbReference>
<sequence>MGVEIERKFLVDQKAWEKLEKPEGLHYQQGYIPSDDNCTVRVRIAGVHGYITLKGRTKGISRSEFEYEIPLADAKAMLDQFTQNGTEKIRYKFPAGNRVWEVDEFLGPNKGLVVAEIELEDEHEVFEKPTWITDEVTDEMRYANSNLAVRPFLEW</sequence>
<evidence type="ECO:0000313" key="3">
    <source>
        <dbReference type="Proteomes" id="UP001216139"/>
    </source>
</evidence>
<dbReference type="CDD" id="cd07891">
    <property type="entry name" value="CYTH-like_CthTTM-like_1"/>
    <property type="match status" value="1"/>
</dbReference>